<dbReference type="SUPFAM" id="SSF54909">
    <property type="entry name" value="Dimeric alpha+beta barrel"/>
    <property type="match status" value="1"/>
</dbReference>
<evidence type="ECO:0000259" key="1">
    <source>
        <dbReference type="PROSITE" id="PS51502"/>
    </source>
</evidence>
<evidence type="ECO:0000313" key="3">
    <source>
        <dbReference type="Proteomes" id="UP000799770"/>
    </source>
</evidence>
<name>A0A6A5ZA58_9PLEO</name>
<protein>
    <recommendedName>
        <fullName evidence="1">Stress-response A/B barrel domain-containing protein</fullName>
    </recommendedName>
</protein>
<organism evidence="2 3">
    <name type="scientific">Lophiotrema nucula</name>
    <dbReference type="NCBI Taxonomy" id="690887"/>
    <lineage>
        <taxon>Eukaryota</taxon>
        <taxon>Fungi</taxon>
        <taxon>Dikarya</taxon>
        <taxon>Ascomycota</taxon>
        <taxon>Pezizomycotina</taxon>
        <taxon>Dothideomycetes</taxon>
        <taxon>Pleosporomycetidae</taxon>
        <taxon>Pleosporales</taxon>
        <taxon>Lophiotremataceae</taxon>
        <taxon>Lophiotrema</taxon>
    </lineage>
</organism>
<sequence length="105" mass="11605">MSKIVRLTLFKIPDPALLQEAASKYSTLSQEATKDGKPYIKVAQAHPTHDDPRSQGYNFVARTIFESKADMDYYDNECEAHGAIKGLLKGKVGGPPLVVYMDADM</sequence>
<dbReference type="Pfam" id="PF07876">
    <property type="entry name" value="Dabb"/>
    <property type="match status" value="1"/>
</dbReference>
<dbReference type="AlphaFoldDB" id="A0A6A5ZA58"/>
<proteinExistence type="predicted"/>
<reference evidence="2" key="1">
    <citation type="journal article" date="2020" name="Stud. Mycol.">
        <title>101 Dothideomycetes genomes: a test case for predicting lifestyles and emergence of pathogens.</title>
        <authorList>
            <person name="Haridas S."/>
            <person name="Albert R."/>
            <person name="Binder M."/>
            <person name="Bloem J."/>
            <person name="Labutti K."/>
            <person name="Salamov A."/>
            <person name="Andreopoulos B."/>
            <person name="Baker S."/>
            <person name="Barry K."/>
            <person name="Bills G."/>
            <person name="Bluhm B."/>
            <person name="Cannon C."/>
            <person name="Castanera R."/>
            <person name="Culley D."/>
            <person name="Daum C."/>
            <person name="Ezra D."/>
            <person name="Gonzalez J."/>
            <person name="Henrissat B."/>
            <person name="Kuo A."/>
            <person name="Liang C."/>
            <person name="Lipzen A."/>
            <person name="Lutzoni F."/>
            <person name="Magnuson J."/>
            <person name="Mondo S."/>
            <person name="Nolan M."/>
            <person name="Ohm R."/>
            <person name="Pangilinan J."/>
            <person name="Park H.-J."/>
            <person name="Ramirez L."/>
            <person name="Alfaro M."/>
            <person name="Sun H."/>
            <person name="Tritt A."/>
            <person name="Yoshinaga Y."/>
            <person name="Zwiers L.-H."/>
            <person name="Turgeon B."/>
            <person name="Goodwin S."/>
            <person name="Spatafora J."/>
            <person name="Crous P."/>
            <person name="Grigoriev I."/>
        </authorList>
    </citation>
    <scope>NUCLEOTIDE SEQUENCE</scope>
    <source>
        <strain evidence="2">CBS 627.86</strain>
    </source>
</reference>
<dbReference type="Proteomes" id="UP000799770">
    <property type="component" value="Unassembled WGS sequence"/>
</dbReference>
<dbReference type="InterPro" id="IPR013097">
    <property type="entry name" value="Dabb"/>
</dbReference>
<gene>
    <name evidence="2" type="ORF">BDV96DRAFT_645680</name>
</gene>
<accession>A0A6A5ZA58</accession>
<dbReference type="Gene3D" id="3.30.70.100">
    <property type="match status" value="1"/>
</dbReference>
<dbReference type="OrthoDB" id="3830014at2759"/>
<dbReference type="EMBL" id="ML977321">
    <property type="protein sequence ID" value="KAF2116350.1"/>
    <property type="molecule type" value="Genomic_DNA"/>
</dbReference>
<keyword evidence="3" id="KW-1185">Reference proteome</keyword>
<feature type="domain" description="Stress-response A/B barrel" evidence="1">
    <location>
        <begin position="4"/>
        <end position="101"/>
    </location>
</feature>
<evidence type="ECO:0000313" key="2">
    <source>
        <dbReference type="EMBL" id="KAF2116350.1"/>
    </source>
</evidence>
<dbReference type="PROSITE" id="PS51502">
    <property type="entry name" value="S_R_A_B_BARREL"/>
    <property type="match status" value="1"/>
</dbReference>
<dbReference type="InterPro" id="IPR011008">
    <property type="entry name" value="Dimeric_a/b-barrel"/>
</dbReference>
<dbReference type="SMART" id="SM00886">
    <property type="entry name" value="Dabb"/>
    <property type="match status" value="1"/>
</dbReference>